<protein>
    <submittedName>
        <fullName evidence="1">Uncharacterized protein</fullName>
    </submittedName>
</protein>
<proteinExistence type="predicted"/>
<reference evidence="1" key="2">
    <citation type="journal article" date="2015" name="Fish Shellfish Immunol.">
        <title>Early steps in the European eel (Anguilla anguilla)-Vibrio vulnificus interaction in the gills: Role of the RtxA13 toxin.</title>
        <authorList>
            <person name="Callol A."/>
            <person name="Pajuelo D."/>
            <person name="Ebbesson L."/>
            <person name="Teles M."/>
            <person name="MacKenzie S."/>
            <person name="Amaro C."/>
        </authorList>
    </citation>
    <scope>NUCLEOTIDE SEQUENCE</scope>
</reference>
<name>A0A0E9QTD4_ANGAN</name>
<reference evidence="1" key="1">
    <citation type="submission" date="2014-11" db="EMBL/GenBank/DDBJ databases">
        <authorList>
            <person name="Amaro Gonzalez C."/>
        </authorList>
    </citation>
    <scope>NUCLEOTIDE SEQUENCE</scope>
</reference>
<evidence type="ECO:0000313" key="1">
    <source>
        <dbReference type="EMBL" id="JAH19707.1"/>
    </source>
</evidence>
<sequence length="38" mass="3925">MANCLQSQTCSCRNPTAVSGACIQSRLSSKTHANAALT</sequence>
<organism evidence="1">
    <name type="scientific">Anguilla anguilla</name>
    <name type="common">European freshwater eel</name>
    <name type="synonym">Muraena anguilla</name>
    <dbReference type="NCBI Taxonomy" id="7936"/>
    <lineage>
        <taxon>Eukaryota</taxon>
        <taxon>Metazoa</taxon>
        <taxon>Chordata</taxon>
        <taxon>Craniata</taxon>
        <taxon>Vertebrata</taxon>
        <taxon>Euteleostomi</taxon>
        <taxon>Actinopterygii</taxon>
        <taxon>Neopterygii</taxon>
        <taxon>Teleostei</taxon>
        <taxon>Anguilliformes</taxon>
        <taxon>Anguillidae</taxon>
        <taxon>Anguilla</taxon>
    </lineage>
</organism>
<accession>A0A0E9QTD4</accession>
<dbReference type="AlphaFoldDB" id="A0A0E9QTD4"/>
<dbReference type="EMBL" id="GBXM01088870">
    <property type="protein sequence ID" value="JAH19707.1"/>
    <property type="molecule type" value="Transcribed_RNA"/>
</dbReference>